<name>A0A6C0ENN1_9ZZZZ</name>
<reference evidence="1" key="1">
    <citation type="journal article" date="2020" name="Nature">
        <title>Giant virus diversity and host interactions through global metagenomics.</title>
        <authorList>
            <person name="Schulz F."/>
            <person name="Roux S."/>
            <person name="Paez-Espino D."/>
            <person name="Jungbluth S."/>
            <person name="Walsh D.A."/>
            <person name="Denef V.J."/>
            <person name="McMahon K.D."/>
            <person name="Konstantinidis K.T."/>
            <person name="Eloe-Fadrosh E.A."/>
            <person name="Kyrpides N.C."/>
            <person name="Woyke T."/>
        </authorList>
    </citation>
    <scope>NUCLEOTIDE SEQUENCE</scope>
    <source>
        <strain evidence="1">GVMAG-M-3300009068-25</strain>
    </source>
</reference>
<protein>
    <submittedName>
        <fullName evidence="1">Uncharacterized protein</fullName>
    </submittedName>
</protein>
<organism evidence="1">
    <name type="scientific">viral metagenome</name>
    <dbReference type="NCBI Taxonomy" id="1070528"/>
    <lineage>
        <taxon>unclassified sequences</taxon>
        <taxon>metagenomes</taxon>
        <taxon>organismal metagenomes</taxon>
    </lineage>
</organism>
<proteinExistence type="predicted"/>
<evidence type="ECO:0000313" key="1">
    <source>
        <dbReference type="EMBL" id="QHT30093.1"/>
    </source>
</evidence>
<accession>A0A6C0ENN1</accession>
<dbReference type="EMBL" id="MN738891">
    <property type="protein sequence ID" value="QHT30093.1"/>
    <property type="molecule type" value="Genomic_DNA"/>
</dbReference>
<dbReference type="AlphaFoldDB" id="A0A6C0ENN1"/>
<sequence>MDYNAVLRATDRAALPNYTTDPRMLQQSPRNGIEFQGDPRFLGPDMGTRNDANSVQATPKTVAVKHYVVIDTSQRNWVSQPNPYSNLTYSFGSQSLNGSAPPVYTNNPFVPTFGANSVGVLNTQPGLPNTQGWYISNTFYPPYNSSLPKGNFLAYDTGYTINPSGLGFGSVFTPSNVQSIRLVRALLPQRQFLSIPILVNSNATAVDLSNYGANGTLQTQLANKSYSTFATYPYLLFNLNEYPGKYVGGNEAMRRAFSVMTQKTRTQTNFNIDVGVQHYDYEPWGAETMVFQSPITNLHQLKLTVTDPDGLSFTQNDALSITLIQSDSNQLFLKCFTGTNQFFNNNELRVGDRVVFDSASLSNIIKSALIATNSDKVQVAGLLATGSFPVLELLDYVANSNGLFVPRDSNTPRTASYDTSYNGFLIPNFLTVNSTGDVTPTYPNAVDANNYNVFSFPIQYNVNPIQFVASLPFLNTSLQPTYTLELTCLEPDTGQLGGKITQ</sequence>